<keyword evidence="1" id="KW-1133">Transmembrane helix</keyword>
<feature type="transmembrane region" description="Helical" evidence="1">
    <location>
        <begin position="94"/>
        <end position="120"/>
    </location>
</feature>
<evidence type="ECO:0008006" key="4">
    <source>
        <dbReference type="Google" id="ProtNLM"/>
    </source>
</evidence>
<dbReference type="AlphaFoldDB" id="A0A369LPF7"/>
<feature type="transmembrane region" description="Helical" evidence="1">
    <location>
        <begin position="24"/>
        <end position="44"/>
    </location>
</feature>
<name>A0A369LPF7_9ACTN</name>
<accession>A0A369LPF7</accession>
<feature type="transmembrane region" description="Helical" evidence="1">
    <location>
        <begin position="361"/>
        <end position="381"/>
    </location>
</feature>
<keyword evidence="1" id="KW-0812">Transmembrane</keyword>
<feature type="transmembrane region" description="Helical" evidence="1">
    <location>
        <begin position="284"/>
        <end position="301"/>
    </location>
</feature>
<comment type="caution">
    <text evidence="2">The sequence shown here is derived from an EMBL/GenBank/DDBJ whole genome shotgun (WGS) entry which is preliminary data.</text>
</comment>
<feature type="transmembrane region" description="Helical" evidence="1">
    <location>
        <begin position="331"/>
        <end position="349"/>
    </location>
</feature>
<gene>
    <name evidence="2" type="ORF">C1881_00385</name>
</gene>
<dbReference type="EMBL" id="PPTO01000001">
    <property type="protein sequence ID" value="RDB61022.1"/>
    <property type="molecule type" value="Genomic_DNA"/>
</dbReference>
<sequence length="514" mass="53762">MLPVEYLPLGAILKATIQAGRTRLAISALCALLIAGPILARTLAGTGTLDSDVWFLLATGREIARNGIPHINPFSIWPGQGMVAQQWLHDVWLWAWYTSGGYTAVAVSACVPAGLLFWQLSRLMLDAADGKLSPAALAFCLAVPSVRICMYISVRPTVWTALLCTLTARILLRYLKGGGRRALLRLPAIAVAGVNLQAAQWPLLAACAAAFALPCPHELANPAARRAWSARAMPICAAVAAMCAASLLNPYGADGSLYVLKSLGEASYGGAIVEMQPLWVPLDPLFAVPVAAMALGPIALCRRSGAKVPAGAVAMLLVGIAARVLHSRCMWIAGLSCGLCCAFGLAGALGEPVAHPGRAAAAAGAAMALLAAVSGLAVSLAPQSGGEAGLLSVTESEMSPIFSALYDAGPDALVFSSDVSVYNQLEWEGFKVPCDMRPEIWGERIAGAGAKSAYRGIVDVLQGSTSLKESTEDWGWELFLVRDDEADTLRSGGHFDELAHGGGYTLFELPEDGE</sequence>
<organism evidence="2 3">
    <name type="scientific">Slackia isoflavoniconvertens</name>
    <dbReference type="NCBI Taxonomy" id="572010"/>
    <lineage>
        <taxon>Bacteria</taxon>
        <taxon>Bacillati</taxon>
        <taxon>Actinomycetota</taxon>
        <taxon>Coriobacteriia</taxon>
        <taxon>Eggerthellales</taxon>
        <taxon>Eggerthellaceae</taxon>
        <taxon>Slackia</taxon>
    </lineage>
</organism>
<feature type="transmembrane region" description="Helical" evidence="1">
    <location>
        <begin position="308"/>
        <end position="325"/>
    </location>
</feature>
<evidence type="ECO:0000313" key="2">
    <source>
        <dbReference type="EMBL" id="RDB61022.1"/>
    </source>
</evidence>
<evidence type="ECO:0000256" key="1">
    <source>
        <dbReference type="SAM" id="Phobius"/>
    </source>
</evidence>
<protein>
    <recommendedName>
        <fullName evidence="4">Glycosyltransferase RgtA/B/C/D-like domain-containing protein</fullName>
    </recommendedName>
</protein>
<proteinExistence type="predicted"/>
<feature type="transmembrane region" description="Helical" evidence="1">
    <location>
        <begin position="235"/>
        <end position="253"/>
    </location>
</feature>
<dbReference type="Proteomes" id="UP000253975">
    <property type="component" value="Unassembled WGS sequence"/>
</dbReference>
<keyword evidence="1" id="KW-0472">Membrane</keyword>
<evidence type="ECO:0000313" key="3">
    <source>
        <dbReference type="Proteomes" id="UP000253975"/>
    </source>
</evidence>
<reference evidence="2 3" key="1">
    <citation type="journal article" date="2018" name="Elife">
        <title>Discovery and characterization of a prevalent human gut bacterial enzyme sufficient for the inactivation of a family of plant toxins.</title>
        <authorList>
            <person name="Koppel N."/>
            <person name="Bisanz J.E."/>
            <person name="Pandelia M.E."/>
            <person name="Turnbaugh P.J."/>
            <person name="Balskus E.P."/>
        </authorList>
    </citation>
    <scope>NUCLEOTIDE SEQUENCE [LARGE SCALE GENOMIC DNA]</scope>
    <source>
        <strain evidence="2 3">OB21 GAM31</strain>
    </source>
</reference>